<evidence type="ECO:0000256" key="4">
    <source>
        <dbReference type="ARBA" id="ARBA00022729"/>
    </source>
</evidence>
<dbReference type="SUPFAM" id="SSF74650">
    <property type="entry name" value="Galactose mutarotase-like"/>
    <property type="match status" value="1"/>
</dbReference>
<dbReference type="Gene3D" id="3.20.20.80">
    <property type="entry name" value="Glycosidases"/>
    <property type="match status" value="1"/>
</dbReference>
<dbReference type="SUPFAM" id="SSF51445">
    <property type="entry name" value="(Trans)glycosidases"/>
    <property type="match status" value="1"/>
</dbReference>
<sequence>MLLAYFWAVFLAAPAFSVGGADMNSTGISEPVCSRSPSITHCPGYRVAHFARVKHGFDATLDLAGSPCNVYGKDIHHLILSIRFDTKDRLHVHIKDADGRQYQIPHSVIPLDMGSGVGESASNLRFSYFHDQSAGFGFEVHRGSDVIFDTTGHPLIFEDQYIEVTSNLPTNANIYGIGESPDYFRRDPNNSTKTLWNRDAADPFRENVYGSHSVYMELRQGKFHGAYLHNSHGMDIVLANSTIQYRILGGTADFYFFAGSSALAVIDQYTELVGRPNRIPYWSLGFHNCRYGYKSVYEVNEVIANYSKANIPLEVAWTDIDYMDKTRDFTFDPANFPIEEMQKQLQTLHSNNQRMVLMTDPAIQHNASYGPYSRGHDLDVFIKNEDGSEFVGQVWPGYTVFPDWFAPNIDKWWHKELGDFFDKLPMDGMWIDMNEASSFCTGSCGTGKPADEIPAYPWTVDSSPPHRDINTTNLFLVPPYAIHNPFAEISDKTIETTAVHSNGIIEYHVHNLYGYMESRTTRDFLLQYRPNVRPFLLSRSTFSGSGALVNHWTGDNAATWEDLHISIASVLDFGIFGIPMVGADICGFNGNTTEELCARWIEIGAFYPFSRDHNAIDMIPQELYQWETVAEASRRALAVRYRLLPYFYTMYQHSVEMGWPVARPLVFKFPEILAVVDNDRQMLVGDDILVSPVLVKGATTVDAFFPRGRWYDWYSYKEIVGANSNVTLDAPLEHINVHIRGGAIIPLQQPSMTTAASRKSDYTLLVAVDLHGTASGELYIDDGDTLDSAHKWVQFDYADQTLHVDHRSGGTFVIEQKLSQIVVLGVPDVEMVFVNGVPTKGDISTNNGSTVICNLDINLNNPTLVRFL</sequence>
<evidence type="ECO:0000259" key="12">
    <source>
        <dbReference type="Pfam" id="PF13802"/>
    </source>
</evidence>
<dbReference type="OrthoDB" id="5839090at2759"/>
<dbReference type="InterPro" id="IPR030458">
    <property type="entry name" value="Glyco_hydro_31_AS"/>
</dbReference>
<evidence type="ECO:0000259" key="11">
    <source>
        <dbReference type="Pfam" id="PF01055"/>
    </source>
</evidence>
<reference evidence="14" key="1">
    <citation type="submission" date="2022-07" db="EMBL/GenBank/DDBJ databases">
        <title>Phylogenomic reconstructions and comparative analyses of Kickxellomycotina fungi.</title>
        <authorList>
            <person name="Reynolds N.K."/>
            <person name="Stajich J.E."/>
            <person name="Barry K."/>
            <person name="Grigoriev I.V."/>
            <person name="Crous P."/>
            <person name="Smith M.E."/>
        </authorList>
    </citation>
    <scope>NUCLEOTIDE SEQUENCE</scope>
    <source>
        <strain evidence="14">BCRC 34489</strain>
    </source>
</reference>
<dbReference type="InterPro" id="IPR011013">
    <property type="entry name" value="Gal_mutarotase_sf_dom"/>
</dbReference>
<evidence type="ECO:0000256" key="6">
    <source>
        <dbReference type="ARBA" id="ARBA00023180"/>
    </source>
</evidence>
<dbReference type="Pfam" id="PF21365">
    <property type="entry name" value="Glyco_hydro_31_3rd"/>
    <property type="match status" value="1"/>
</dbReference>
<dbReference type="InterPro" id="IPR000322">
    <property type="entry name" value="Glyco_hydro_31_TIM"/>
</dbReference>
<dbReference type="CDD" id="cd06602">
    <property type="entry name" value="GH31_MGAM_SI_GAA"/>
    <property type="match status" value="1"/>
</dbReference>
<dbReference type="GO" id="GO:0090599">
    <property type="term" value="F:alpha-glucosidase activity"/>
    <property type="evidence" value="ECO:0007669"/>
    <property type="project" value="UniProtKB-ARBA"/>
</dbReference>
<keyword evidence="4 10" id="KW-0732">Signal</keyword>
<evidence type="ECO:0000256" key="5">
    <source>
        <dbReference type="ARBA" id="ARBA00022801"/>
    </source>
</evidence>
<dbReference type="InterPro" id="IPR017853">
    <property type="entry name" value="GH"/>
</dbReference>
<protein>
    <recommendedName>
        <fullName evidence="3">alpha-glucosidase</fullName>
        <ecNumber evidence="3">3.2.1.20</ecNumber>
    </recommendedName>
    <alternativeName>
        <fullName evidence="8">Maltase</fullName>
    </alternativeName>
</protein>
<dbReference type="InterPro" id="IPR048395">
    <property type="entry name" value="Glyco_hydro_31_C"/>
</dbReference>
<evidence type="ECO:0000256" key="8">
    <source>
        <dbReference type="ARBA" id="ARBA00041343"/>
    </source>
</evidence>
<dbReference type="GO" id="GO:0005975">
    <property type="term" value="P:carbohydrate metabolic process"/>
    <property type="evidence" value="ECO:0007669"/>
    <property type="project" value="InterPro"/>
</dbReference>
<feature type="domain" description="Glycosyl hydrolase family 31 C-terminal" evidence="13">
    <location>
        <begin position="658"/>
        <end position="745"/>
    </location>
</feature>
<evidence type="ECO:0000259" key="13">
    <source>
        <dbReference type="Pfam" id="PF21365"/>
    </source>
</evidence>
<evidence type="ECO:0000256" key="7">
    <source>
        <dbReference type="ARBA" id="ARBA00023295"/>
    </source>
</evidence>
<evidence type="ECO:0000256" key="1">
    <source>
        <dbReference type="ARBA" id="ARBA00001657"/>
    </source>
</evidence>
<dbReference type="Proteomes" id="UP001140172">
    <property type="component" value="Unassembled WGS sequence"/>
</dbReference>
<evidence type="ECO:0000256" key="2">
    <source>
        <dbReference type="ARBA" id="ARBA00007806"/>
    </source>
</evidence>
<feature type="domain" description="Glycoside hydrolase family 31 TIM barrel" evidence="11">
    <location>
        <begin position="278"/>
        <end position="650"/>
    </location>
</feature>
<dbReference type="InterPro" id="IPR013780">
    <property type="entry name" value="Glyco_hydro_b"/>
</dbReference>
<evidence type="ECO:0000313" key="15">
    <source>
        <dbReference type="Proteomes" id="UP001140172"/>
    </source>
</evidence>
<dbReference type="InterPro" id="IPR025887">
    <property type="entry name" value="Glyco_hydro_31_N_dom"/>
</dbReference>
<comment type="caution">
    <text evidence="14">The sequence shown here is derived from an EMBL/GenBank/DDBJ whole genome shotgun (WGS) entry which is preliminary data.</text>
</comment>
<evidence type="ECO:0000256" key="3">
    <source>
        <dbReference type="ARBA" id="ARBA00012741"/>
    </source>
</evidence>
<organism evidence="14 15">
    <name type="scientific">Coemansia interrupta</name>
    <dbReference type="NCBI Taxonomy" id="1126814"/>
    <lineage>
        <taxon>Eukaryota</taxon>
        <taxon>Fungi</taxon>
        <taxon>Fungi incertae sedis</taxon>
        <taxon>Zoopagomycota</taxon>
        <taxon>Kickxellomycotina</taxon>
        <taxon>Kickxellomycetes</taxon>
        <taxon>Kickxellales</taxon>
        <taxon>Kickxellaceae</taxon>
        <taxon>Coemansia</taxon>
    </lineage>
</organism>
<dbReference type="SUPFAM" id="SSF51011">
    <property type="entry name" value="Glycosyl hydrolase domain"/>
    <property type="match status" value="1"/>
</dbReference>
<dbReference type="EMBL" id="JANBUM010000010">
    <property type="protein sequence ID" value="KAJ2787863.1"/>
    <property type="molecule type" value="Genomic_DNA"/>
</dbReference>
<dbReference type="PANTHER" id="PTHR22762">
    <property type="entry name" value="ALPHA-GLUCOSIDASE"/>
    <property type="match status" value="1"/>
</dbReference>
<keyword evidence="5 9" id="KW-0378">Hydrolase</keyword>
<evidence type="ECO:0000256" key="10">
    <source>
        <dbReference type="SAM" id="SignalP"/>
    </source>
</evidence>
<dbReference type="InterPro" id="IPR030459">
    <property type="entry name" value="Glyco_hydro_31_CS"/>
</dbReference>
<dbReference type="PANTHER" id="PTHR22762:SF133">
    <property type="entry name" value="P-TYPE DOMAIN-CONTAINING PROTEIN"/>
    <property type="match status" value="1"/>
</dbReference>
<dbReference type="Pfam" id="PF13802">
    <property type="entry name" value="Gal_mutarotas_2"/>
    <property type="match status" value="1"/>
</dbReference>
<dbReference type="GO" id="GO:0030246">
    <property type="term" value="F:carbohydrate binding"/>
    <property type="evidence" value="ECO:0007669"/>
    <property type="project" value="InterPro"/>
</dbReference>
<comment type="similarity">
    <text evidence="2 9">Belongs to the glycosyl hydrolase 31 family.</text>
</comment>
<evidence type="ECO:0000256" key="9">
    <source>
        <dbReference type="RuleBase" id="RU361185"/>
    </source>
</evidence>
<dbReference type="PROSITE" id="PS00707">
    <property type="entry name" value="GLYCOSYL_HYDROL_F31_2"/>
    <property type="match status" value="1"/>
</dbReference>
<keyword evidence="15" id="KW-1185">Reference proteome</keyword>
<accession>A0A9W8HPS2</accession>
<dbReference type="Pfam" id="PF01055">
    <property type="entry name" value="Glyco_hydro_31_2nd"/>
    <property type="match status" value="1"/>
</dbReference>
<evidence type="ECO:0000313" key="14">
    <source>
        <dbReference type="EMBL" id="KAJ2787863.1"/>
    </source>
</evidence>
<dbReference type="EC" id="3.2.1.20" evidence="3"/>
<dbReference type="CDD" id="cd14752">
    <property type="entry name" value="GH31_N"/>
    <property type="match status" value="1"/>
</dbReference>
<keyword evidence="7 9" id="KW-0326">Glycosidase</keyword>
<name>A0A9W8HPS2_9FUNG</name>
<comment type="catalytic activity">
    <reaction evidence="1">
        <text>Hydrolysis of terminal, non-reducing (1-&gt;4)-linked alpha-D-glucose residues with release of alpha-D-glucose.</text>
        <dbReference type="EC" id="3.2.1.20"/>
    </reaction>
</comment>
<dbReference type="Gene3D" id="2.60.40.1180">
    <property type="entry name" value="Golgi alpha-mannosidase II"/>
    <property type="match status" value="2"/>
</dbReference>
<keyword evidence="6" id="KW-0325">Glycoprotein</keyword>
<feature type="signal peptide" evidence="10">
    <location>
        <begin position="1"/>
        <end position="17"/>
    </location>
</feature>
<feature type="chain" id="PRO_5040732068" description="alpha-glucosidase" evidence="10">
    <location>
        <begin position="18"/>
        <end position="868"/>
    </location>
</feature>
<dbReference type="PROSITE" id="PS00129">
    <property type="entry name" value="GLYCOSYL_HYDROL_F31_1"/>
    <property type="match status" value="1"/>
</dbReference>
<gene>
    <name evidence="14" type="ORF">GGI15_000371</name>
</gene>
<feature type="domain" description="Glycoside hydrolase family 31 N-terminal" evidence="12">
    <location>
        <begin position="136"/>
        <end position="234"/>
    </location>
</feature>
<dbReference type="AlphaFoldDB" id="A0A9W8HPS2"/>
<proteinExistence type="inferred from homology"/>
<dbReference type="Gene3D" id="2.60.40.1760">
    <property type="entry name" value="glycosyl hydrolase (family 31)"/>
    <property type="match status" value="1"/>
</dbReference>